<comment type="subcellular location">
    <subcellularLocation>
        <location evidence="1 10">Cell membrane</location>
        <topology evidence="1 10">Multi-pass membrane protein</topology>
    </subcellularLocation>
</comment>
<dbReference type="NCBIfam" id="TIGR03937">
    <property type="entry name" value="PgaC_IcaA"/>
    <property type="match status" value="1"/>
</dbReference>
<organism evidence="12 13">
    <name type="scientific">Cupriavidus basilensis</name>
    <dbReference type="NCBI Taxonomy" id="68895"/>
    <lineage>
        <taxon>Bacteria</taxon>
        <taxon>Pseudomonadati</taxon>
        <taxon>Pseudomonadota</taxon>
        <taxon>Betaproteobacteria</taxon>
        <taxon>Burkholderiales</taxon>
        <taxon>Burkholderiaceae</taxon>
        <taxon>Cupriavidus</taxon>
    </lineage>
</organism>
<proteinExistence type="inferred from homology"/>
<keyword evidence="13" id="KW-1185">Reference proteome</keyword>
<feature type="region of interest" description="Disordered" evidence="11">
    <location>
        <begin position="412"/>
        <end position="451"/>
    </location>
</feature>
<keyword evidence="3 10" id="KW-1003">Cell membrane</keyword>
<evidence type="ECO:0000256" key="10">
    <source>
        <dbReference type="RuleBase" id="RU364028"/>
    </source>
</evidence>
<comment type="caution">
    <text evidence="12">The sequence shown here is derived from an EMBL/GenBank/DDBJ whole genome shotgun (WGS) entry which is preliminary data.</text>
</comment>
<evidence type="ECO:0000256" key="8">
    <source>
        <dbReference type="ARBA" id="ARBA00023136"/>
    </source>
</evidence>
<evidence type="ECO:0000256" key="6">
    <source>
        <dbReference type="ARBA" id="ARBA00022692"/>
    </source>
</evidence>
<evidence type="ECO:0000256" key="7">
    <source>
        <dbReference type="ARBA" id="ARBA00022989"/>
    </source>
</evidence>
<evidence type="ECO:0000256" key="3">
    <source>
        <dbReference type="ARBA" id="ARBA00022475"/>
    </source>
</evidence>
<dbReference type="Gene3D" id="3.90.550.10">
    <property type="entry name" value="Spore Coat Polysaccharide Biosynthesis Protein SpsA, Chain A"/>
    <property type="match status" value="1"/>
</dbReference>
<keyword evidence="5 10" id="KW-0808">Transferase</keyword>
<dbReference type="Pfam" id="PF13641">
    <property type="entry name" value="Glyco_tranf_2_3"/>
    <property type="match status" value="1"/>
</dbReference>
<feature type="transmembrane region" description="Helical" evidence="10">
    <location>
        <begin position="339"/>
        <end position="358"/>
    </location>
</feature>
<evidence type="ECO:0000256" key="1">
    <source>
        <dbReference type="ARBA" id="ARBA00004651"/>
    </source>
</evidence>
<keyword evidence="4 10" id="KW-0328">Glycosyltransferase</keyword>
<feature type="transmembrane region" description="Helical" evidence="10">
    <location>
        <begin position="12"/>
        <end position="33"/>
    </location>
</feature>
<evidence type="ECO:0000256" key="9">
    <source>
        <dbReference type="NCBIfam" id="TIGR03937"/>
    </source>
</evidence>
<dbReference type="EMBL" id="JARJLM010000133">
    <property type="protein sequence ID" value="MDF3832828.1"/>
    <property type="molecule type" value="Genomic_DNA"/>
</dbReference>
<dbReference type="CDD" id="cd06423">
    <property type="entry name" value="CESA_like"/>
    <property type="match status" value="1"/>
</dbReference>
<reference evidence="12 13" key="1">
    <citation type="submission" date="2023-03" db="EMBL/GenBank/DDBJ databases">
        <title>Draft assemblies of triclosan tolerant bacteria isolated from returned activated sludge.</title>
        <authorList>
            <person name="Van Hamelsveld S."/>
        </authorList>
    </citation>
    <scope>NUCLEOTIDE SEQUENCE [LARGE SCALE GENOMIC DNA]</scope>
    <source>
        <strain evidence="12 13">GW210010_S58</strain>
    </source>
</reference>
<dbReference type="EC" id="2.4.1.-" evidence="10"/>
<keyword evidence="6 10" id="KW-0812">Transmembrane</keyword>
<dbReference type="InterPro" id="IPR023853">
    <property type="entry name" value="PGA_PgaC/IcaA"/>
</dbReference>
<accession>A0ABT6AK83</accession>
<keyword evidence="7 10" id="KW-1133">Transmembrane helix</keyword>
<dbReference type="PANTHER" id="PTHR43630">
    <property type="entry name" value="POLY-BETA-1,6-N-ACETYL-D-GLUCOSAMINE SYNTHASE"/>
    <property type="match status" value="1"/>
</dbReference>
<comment type="similarity">
    <text evidence="2 10">Belongs to the glycosyltransferase 2 family.</text>
</comment>
<protein>
    <recommendedName>
        <fullName evidence="9 10">Poly-beta-1,6-N-acetyl-D-glucosamine synthase</fullName>
        <shortName evidence="10">Poly-beta-1,6-GlcNAc synthase</shortName>
        <ecNumber evidence="10">2.4.1.-</ecNumber>
    </recommendedName>
</protein>
<keyword evidence="8 10" id="KW-0472">Membrane</keyword>
<dbReference type="PANTHER" id="PTHR43630:SF1">
    <property type="entry name" value="POLY-BETA-1,6-N-ACETYL-D-GLUCOSAMINE SYNTHASE"/>
    <property type="match status" value="1"/>
</dbReference>
<feature type="transmembrane region" description="Helical" evidence="10">
    <location>
        <begin position="378"/>
        <end position="397"/>
    </location>
</feature>
<dbReference type="InterPro" id="IPR029044">
    <property type="entry name" value="Nucleotide-diphossugar_trans"/>
</dbReference>
<evidence type="ECO:0000313" key="12">
    <source>
        <dbReference type="EMBL" id="MDF3832828.1"/>
    </source>
</evidence>
<evidence type="ECO:0000313" key="13">
    <source>
        <dbReference type="Proteomes" id="UP001216674"/>
    </source>
</evidence>
<evidence type="ECO:0000256" key="5">
    <source>
        <dbReference type="ARBA" id="ARBA00022679"/>
    </source>
</evidence>
<dbReference type="RefSeq" id="WP_276264335.1">
    <property type="nucleotide sequence ID" value="NZ_JARJLM010000133.1"/>
</dbReference>
<sequence>MKSTASLISNFVFYYPLFMSYLWMTGGLLHYFLIERKERKKTRADALLDCPKVSVIVPCFNEEDNVREVIASLAELRYPNYNIIAVNDGSRDATGEILNELIDQYPQLLVIHQSNNEGKAIGLTTAAMLTDAEYLLCIDGDSLLDREVIGWMLRHFLRDPGVGAVTGNPRIRTRTSLLGRMQVGEFSSIVGLIKRTQEIYGRLLTVSGVICMFRKSALRGVGYWSPDMLTEDIDISWKLQVNGWRLHFEPRALSWILMPETLKGLFRQRLRWARGGIQVLQKYAAPIVTRHEPMMWPIFLEYSISVIWAYCMLFTLVMTAATALFDLPEAWRFASLPRGAGVILFLTCCAQILVGCLIDRRYDTRLLRYAMDTIWYPVAFWTISMVASVIALPSVLLHQRRTRARWISPDRGIREDATASTPPRSPAPASPHVGQFEEHSGGGVRHERAHH</sequence>
<evidence type="ECO:0000256" key="4">
    <source>
        <dbReference type="ARBA" id="ARBA00022676"/>
    </source>
</evidence>
<evidence type="ECO:0000256" key="2">
    <source>
        <dbReference type="ARBA" id="ARBA00006739"/>
    </source>
</evidence>
<feature type="transmembrane region" description="Helical" evidence="10">
    <location>
        <begin position="302"/>
        <end position="327"/>
    </location>
</feature>
<dbReference type="SUPFAM" id="SSF53448">
    <property type="entry name" value="Nucleotide-diphospho-sugar transferases"/>
    <property type="match status" value="1"/>
</dbReference>
<feature type="compositionally biased region" description="Basic and acidic residues" evidence="11">
    <location>
        <begin position="435"/>
        <end position="451"/>
    </location>
</feature>
<evidence type="ECO:0000256" key="11">
    <source>
        <dbReference type="SAM" id="MobiDB-lite"/>
    </source>
</evidence>
<name>A0ABT6AK83_9BURK</name>
<gene>
    <name evidence="12" type="primary">pgaC</name>
    <name evidence="12" type="ORF">P3W85_07700</name>
</gene>
<dbReference type="Proteomes" id="UP001216674">
    <property type="component" value="Unassembled WGS sequence"/>
</dbReference>